<dbReference type="InterPro" id="IPR036390">
    <property type="entry name" value="WH_DNA-bd_sf"/>
</dbReference>
<dbReference type="SMART" id="SM00346">
    <property type="entry name" value="HTH_ICLR"/>
    <property type="match status" value="1"/>
</dbReference>
<dbReference type="InterPro" id="IPR036388">
    <property type="entry name" value="WH-like_DNA-bd_sf"/>
</dbReference>
<dbReference type="Proteomes" id="UP000194137">
    <property type="component" value="Chromosome"/>
</dbReference>
<keyword evidence="3" id="KW-0804">Transcription</keyword>
<dbReference type="STRING" id="1235591.CAK95_02175"/>
<evidence type="ECO:0000313" key="5">
    <source>
        <dbReference type="Proteomes" id="UP000194137"/>
    </source>
</evidence>
<dbReference type="AlphaFoldDB" id="A0A1W6ZLA1"/>
<name>A0A1W6ZLA1_9HYPH</name>
<dbReference type="Gene3D" id="1.10.10.10">
    <property type="entry name" value="Winged helix-like DNA-binding domain superfamily/Winged helix DNA-binding domain"/>
    <property type="match status" value="1"/>
</dbReference>
<dbReference type="RefSeq" id="WP_086086334.1">
    <property type="nucleotide sequence ID" value="NZ_CP021112.1"/>
</dbReference>
<evidence type="ECO:0000313" key="4">
    <source>
        <dbReference type="EMBL" id="ARP98017.1"/>
    </source>
</evidence>
<dbReference type="InterPro" id="IPR014757">
    <property type="entry name" value="Tscrpt_reg_IclR_C"/>
</dbReference>
<evidence type="ECO:0000256" key="2">
    <source>
        <dbReference type="ARBA" id="ARBA00023125"/>
    </source>
</evidence>
<reference evidence="4 5" key="1">
    <citation type="submission" date="2017-05" db="EMBL/GenBank/DDBJ databases">
        <title>Full genome sequence of Pseudorhodoplanes sinuspersici.</title>
        <authorList>
            <person name="Dastgheib S.M.M."/>
            <person name="Shavandi M."/>
            <person name="Tirandaz H."/>
        </authorList>
    </citation>
    <scope>NUCLEOTIDE SEQUENCE [LARGE SCALE GENOMIC DNA]</scope>
    <source>
        <strain evidence="4 5">RIPI110</strain>
    </source>
</reference>
<dbReference type="Pfam" id="PF01614">
    <property type="entry name" value="IclR_C"/>
    <property type="match status" value="1"/>
</dbReference>
<dbReference type="FunFam" id="1.10.10.10:FF:000056">
    <property type="entry name" value="IclR family transcriptional regulator"/>
    <property type="match status" value="1"/>
</dbReference>
<evidence type="ECO:0000256" key="3">
    <source>
        <dbReference type="ARBA" id="ARBA00023163"/>
    </source>
</evidence>
<dbReference type="PANTHER" id="PTHR30136">
    <property type="entry name" value="HELIX-TURN-HELIX TRANSCRIPTIONAL REGULATOR, ICLR FAMILY"/>
    <property type="match status" value="1"/>
</dbReference>
<proteinExistence type="predicted"/>
<dbReference type="PANTHER" id="PTHR30136:SF8">
    <property type="entry name" value="TRANSCRIPTIONAL REGULATORY PROTEIN"/>
    <property type="match status" value="1"/>
</dbReference>
<dbReference type="GO" id="GO:0045892">
    <property type="term" value="P:negative regulation of DNA-templated transcription"/>
    <property type="evidence" value="ECO:0007669"/>
    <property type="project" value="TreeGrafter"/>
</dbReference>
<dbReference type="Pfam" id="PF09339">
    <property type="entry name" value="HTH_IclR"/>
    <property type="match status" value="1"/>
</dbReference>
<keyword evidence="1" id="KW-0805">Transcription regulation</keyword>
<keyword evidence="5" id="KW-1185">Reference proteome</keyword>
<sequence>MKTGATVVEINEKFGVQTVDLGVRVLSALAELGGEASLADIARSTGLARAKVHRYLVSLTRSEYVEQDSVTSHYRLGGEALRVGLVALQRVDAVELGSPLLRQLANDLGQTALLAVWGSGGPTVVRWFESRQLVTVNVRIGSVLPVLRSATGRVFAAFLHQRVVQPWIKRELNSNRKNFPQIANTGIANKIIDETRTQGLGHVQGTMLPGIVSLSAPVFNAQSELAVAMTVLGPVGALNDSPNGPVGAALKDVANKLSRRLGKTNS</sequence>
<dbReference type="PROSITE" id="PS51077">
    <property type="entry name" value="HTH_ICLR"/>
    <property type="match status" value="1"/>
</dbReference>
<dbReference type="SUPFAM" id="SSF55781">
    <property type="entry name" value="GAF domain-like"/>
    <property type="match status" value="1"/>
</dbReference>
<accession>A0A1W6ZLA1</accession>
<dbReference type="Gene3D" id="3.30.450.40">
    <property type="match status" value="1"/>
</dbReference>
<gene>
    <name evidence="4" type="ORF">CAK95_02175</name>
</gene>
<dbReference type="KEGG" id="psin:CAK95_02175"/>
<dbReference type="SUPFAM" id="SSF46785">
    <property type="entry name" value="Winged helix' DNA-binding domain"/>
    <property type="match status" value="1"/>
</dbReference>
<evidence type="ECO:0000256" key="1">
    <source>
        <dbReference type="ARBA" id="ARBA00023015"/>
    </source>
</evidence>
<dbReference type="InterPro" id="IPR005471">
    <property type="entry name" value="Tscrpt_reg_IclR_N"/>
</dbReference>
<dbReference type="InterPro" id="IPR050707">
    <property type="entry name" value="HTH_MetabolicPath_Reg"/>
</dbReference>
<dbReference type="EMBL" id="CP021112">
    <property type="protein sequence ID" value="ARP98017.1"/>
    <property type="molecule type" value="Genomic_DNA"/>
</dbReference>
<keyword evidence="2" id="KW-0238">DNA-binding</keyword>
<dbReference type="PROSITE" id="PS51078">
    <property type="entry name" value="ICLR_ED"/>
    <property type="match status" value="1"/>
</dbReference>
<organism evidence="4 5">
    <name type="scientific">Pseudorhodoplanes sinuspersici</name>
    <dbReference type="NCBI Taxonomy" id="1235591"/>
    <lineage>
        <taxon>Bacteria</taxon>
        <taxon>Pseudomonadati</taxon>
        <taxon>Pseudomonadota</taxon>
        <taxon>Alphaproteobacteria</taxon>
        <taxon>Hyphomicrobiales</taxon>
        <taxon>Pseudorhodoplanes</taxon>
    </lineage>
</organism>
<dbReference type="GO" id="GO:0003677">
    <property type="term" value="F:DNA binding"/>
    <property type="evidence" value="ECO:0007669"/>
    <property type="project" value="UniProtKB-KW"/>
</dbReference>
<dbReference type="GO" id="GO:0003700">
    <property type="term" value="F:DNA-binding transcription factor activity"/>
    <property type="evidence" value="ECO:0007669"/>
    <property type="project" value="TreeGrafter"/>
</dbReference>
<dbReference type="OrthoDB" id="6811967at2"/>
<dbReference type="InterPro" id="IPR029016">
    <property type="entry name" value="GAF-like_dom_sf"/>
</dbReference>
<protein>
    <submittedName>
        <fullName evidence="4">Uncharacterized protein</fullName>
    </submittedName>
</protein>